<dbReference type="InterPro" id="IPR023213">
    <property type="entry name" value="CAT-like_dom_sf"/>
</dbReference>
<dbReference type="Proteomes" id="UP000002051">
    <property type="component" value="Unassembled WGS sequence"/>
</dbReference>
<evidence type="ECO:0000313" key="6">
    <source>
        <dbReference type="Proteomes" id="UP000002051"/>
    </source>
</evidence>
<accession>A0A072VH91</accession>
<keyword evidence="2 4" id="KW-0808">Transferase</keyword>
<dbReference type="InterPro" id="IPR050898">
    <property type="entry name" value="Plant_acyltransferase"/>
</dbReference>
<name>A0A072VH91_MEDTR</name>
<sequence>MAQSLVFKVKRCAPEFVRPSKPTPHEIKLLSDIDDQEGLRYQMPVIQFYNYVPVMAEKDPVDVIRKALAKTLVFYYPFAGRLREGPGRKLMVDCTGEGVLFIEADADVTIKDLGDTLHPPFRCLDELLYDVLGSSDVLNTPLLLIQVTRLKCGGFIFALRLNHTMSDAAGLVQFMNALGKISRGMNKPSISPVWHRELLNARDPPRVTCTHHEYEQVPDTKGTIISLDATILRSFFFGPTEVAAIRALLPPHQQEHSNFEILTAFLWRCRTIALQPDINGEVHIVNTHGKFINPPLPNGNYGNSFAFPAAVTTAVKSRPHFTVVRSYLVVDIKHAGFREVDFGWGKPCYGGPAKGGVVSSSYIPFKNAKGIEGLVIPVCLPTKAMERFIKELDGVLKNKINQPTMGGPKPRFIISPL</sequence>
<dbReference type="EC" id="2.3.1.196" evidence="4"/>
<proteinExistence type="inferred from homology"/>
<dbReference type="OrthoDB" id="1483986at2759"/>
<dbReference type="GO" id="GO:0016747">
    <property type="term" value="F:acyltransferase activity, transferring groups other than amino-acyl groups"/>
    <property type="evidence" value="ECO:0000318"/>
    <property type="project" value="GO_Central"/>
</dbReference>
<evidence type="ECO:0000313" key="4">
    <source>
        <dbReference type="EMBL" id="RHN78449.1"/>
    </source>
</evidence>
<dbReference type="EMBL" id="CM001217">
    <property type="protein sequence ID" value="KEH40976.1"/>
    <property type="molecule type" value="Genomic_DNA"/>
</dbReference>
<dbReference type="Gene3D" id="3.30.559.10">
    <property type="entry name" value="Chloramphenicol acetyltransferase-like domain"/>
    <property type="match status" value="3"/>
</dbReference>
<dbReference type="EnsemblPlants" id="KEH40976">
    <property type="protein sequence ID" value="KEH40976"/>
    <property type="gene ID" value="MTR_1g040315"/>
</dbReference>
<dbReference type="Gramene" id="rna2016">
    <property type="protein sequence ID" value="RHN78449.1"/>
    <property type="gene ID" value="gene2016"/>
</dbReference>
<gene>
    <name evidence="5" type="primary">25482876</name>
    <name evidence="3" type="ordered locus">MTR_1g040315</name>
    <name evidence="4" type="ORF">MtrunA17_Chr1g0165711</name>
</gene>
<evidence type="ECO:0000256" key="1">
    <source>
        <dbReference type="ARBA" id="ARBA00009861"/>
    </source>
</evidence>
<reference evidence="5" key="3">
    <citation type="submission" date="2015-04" db="UniProtKB">
        <authorList>
            <consortium name="EnsemblPlants"/>
        </authorList>
    </citation>
    <scope>IDENTIFICATION</scope>
    <source>
        <strain evidence="5">cv. Jemalong A17</strain>
    </source>
</reference>
<evidence type="ECO:0000313" key="7">
    <source>
        <dbReference type="Proteomes" id="UP000265566"/>
    </source>
</evidence>
<dbReference type="Pfam" id="PF02458">
    <property type="entry name" value="Transferase"/>
    <property type="match status" value="2"/>
</dbReference>
<reference evidence="3 6" key="1">
    <citation type="journal article" date="2011" name="Nature">
        <title>The Medicago genome provides insight into the evolution of rhizobial symbioses.</title>
        <authorList>
            <person name="Young N.D."/>
            <person name="Debelle F."/>
            <person name="Oldroyd G.E."/>
            <person name="Geurts R."/>
            <person name="Cannon S.B."/>
            <person name="Udvardi M.K."/>
            <person name="Benedito V.A."/>
            <person name="Mayer K.F."/>
            <person name="Gouzy J."/>
            <person name="Schoof H."/>
            <person name="Van de Peer Y."/>
            <person name="Proost S."/>
            <person name="Cook D.R."/>
            <person name="Meyers B.C."/>
            <person name="Spannagl M."/>
            <person name="Cheung F."/>
            <person name="De Mita S."/>
            <person name="Krishnakumar V."/>
            <person name="Gundlach H."/>
            <person name="Zhou S."/>
            <person name="Mudge J."/>
            <person name="Bharti A.K."/>
            <person name="Murray J.D."/>
            <person name="Naoumkina M.A."/>
            <person name="Rosen B."/>
            <person name="Silverstein K.A."/>
            <person name="Tang H."/>
            <person name="Rombauts S."/>
            <person name="Zhao P.X."/>
            <person name="Zhou P."/>
            <person name="Barbe V."/>
            <person name="Bardou P."/>
            <person name="Bechner M."/>
            <person name="Bellec A."/>
            <person name="Berger A."/>
            <person name="Berges H."/>
            <person name="Bidwell S."/>
            <person name="Bisseling T."/>
            <person name="Choisne N."/>
            <person name="Couloux A."/>
            <person name="Denny R."/>
            <person name="Deshpande S."/>
            <person name="Dai X."/>
            <person name="Doyle J.J."/>
            <person name="Dudez A.M."/>
            <person name="Farmer A.D."/>
            <person name="Fouteau S."/>
            <person name="Franken C."/>
            <person name="Gibelin C."/>
            <person name="Gish J."/>
            <person name="Goldstein S."/>
            <person name="Gonzalez A.J."/>
            <person name="Green P.J."/>
            <person name="Hallab A."/>
            <person name="Hartog M."/>
            <person name="Hua A."/>
            <person name="Humphray S.J."/>
            <person name="Jeong D.H."/>
            <person name="Jing Y."/>
            <person name="Jocker A."/>
            <person name="Kenton S.M."/>
            <person name="Kim D.J."/>
            <person name="Klee K."/>
            <person name="Lai H."/>
            <person name="Lang C."/>
            <person name="Lin S."/>
            <person name="Macmil S.L."/>
            <person name="Magdelenat G."/>
            <person name="Matthews L."/>
            <person name="McCorrison J."/>
            <person name="Monaghan E.L."/>
            <person name="Mun J.H."/>
            <person name="Najar F.Z."/>
            <person name="Nicholson C."/>
            <person name="Noirot C."/>
            <person name="O'Bleness M."/>
            <person name="Paule C.R."/>
            <person name="Poulain J."/>
            <person name="Prion F."/>
            <person name="Qin B."/>
            <person name="Qu C."/>
            <person name="Retzel E.F."/>
            <person name="Riddle C."/>
            <person name="Sallet E."/>
            <person name="Samain S."/>
            <person name="Samson N."/>
            <person name="Sanders I."/>
            <person name="Saurat O."/>
            <person name="Scarpelli C."/>
            <person name="Schiex T."/>
            <person name="Segurens B."/>
            <person name="Severin A.J."/>
            <person name="Sherrier D.J."/>
            <person name="Shi R."/>
            <person name="Sims S."/>
            <person name="Singer S.R."/>
            <person name="Sinharoy S."/>
            <person name="Sterck L."/>
            <person name="Viollet A."/>
            <person name="Wang B.B."/>
            <person name="Wang K."/>
            <person name="Wang M."/>
            <person name="Wang X."/>
            <person name="Warfsmann J."/>
            <person name="Weissenbach J."/>
            <person name="White D.D."/>
            <person name="White J.D."/>
            <person name="Wiley G.B."/>
            <person name="Wincker P."/>
            <person name="Xing Y."/>
            <person name="Yang L."/>
            <person name="Yao Z."/>
            <person name="Ying F."/>
            <person name="Zhai J."/>
            <person name="Zhou L."/>
            <person name="Zuber A."/>
            <person name="Denarie J."/>
            <person name="Dixon R.A."/>
            <person name="May G.D."/>
            <person name="Schwartz D.C."/>
            <person name="Rogers J."/>
            <person name="Quetier F."/>
            <person name="Town C.D."/>
            <person name="Roe B.A."/>
        </authorList>
    </citation>
    <scope>NUCLEOTIDE SEQUENCE [LARGE SCALE GENOMIC DNA]</scope>
    <source>
        <strain evidence="3">A17</strain>
        <strain evidence="5 6">cv. Jemalong A17</strain>
    </source>
</reference>
<reference evidence="7" key="4">
    <citation type="journal article" date="2018" name="Nat. Plants">
        <title>Whole-genome landscape of Medicago truncatula symbiotic genes.</title>
        <authorList>
            <person name="Pecrix Y."/>
            <person name="Staton S.E."/>
            <person name="Sallet E."/>
            <person name="Lelandais-Briere C."/>
            <person name="Moreau S."/>
            <person name="Carrere S."/>
            <person name="Blein T."/>
            <person name="Jardinaud M.F."/>
            <person name="Latrasse D."/>
            <person name="Zouine M."/>
            <person name="Zahm M."/>
            <person name="Kreplak J."/>
            <person name="Mayjonade B."/>
            <person name="Satge C."/>
            <person name="Perez M."/>
            <person name="Cauet S."/>
            <person name="Marande W."/>
            <person name="Chantry-Darmon C."/>
            <person name="Lopez-Roques C."/>
            <person name="Bouchez O."/>
            <person name="Berard A."/>
            <person name="Debelle F."/>
            <person name="Munos S."/>
            <person name="Bendahmane A."/>
            <person name="Berges H."/>
            <person name="Niebel A."/>
            <person name="Buitink J."/>
            <person name="Frugier F."/>
            <person name="Benhamed M."/>
            <person name="Crespi M."/>
            <person name="Gouzy J."/>
            <person name="Gamas P."/>
        </authorList>
    </citation>
    <scope>NUCLEOTIDE SEQUENCE [LARGE SCALE GENOMIC DNA]</scope>
    <source>
        <strain evidence="7">cv. Jemalong A17</strain>
    </source>
</reference>
<dbReference type="PANTHER" id="PTHR31147:SF66">
    <property type="entry name" value="OS05G0315700 PROTEIN"/>
    <property type="match status" value="1"/>
</dbReference>
<dbReference type="KEGG" id="mtr:25482876"/>
<reference evidence="3 6" key="2">
    <citation type="journal article" date="2014" name="BMC Genomics">
        <title>An improved genome release (version Mt4.0) for the model legume Medicago truncatula.</title>
        <authorList>
            <person name="Tang H."/>
            <person name="Krishnakumar V."/>
            <person name="Bidwell S."/>
            <person name="Rosen B."/>
            <person name="Chan A."/>
            <person name="Zhou S."/>
            <person name="Gentzbittel L."/>
            <person name="Childs K.L."/>
            <person name="Yandell M."/>
            <person name="Gundlach H."/>
            <person name="Mayer K.F."/>
            <person name="Schwartz D.C."/>
            <person name="Town C.D."/>
        </authorList>
    </citation>
    <scope>GENOME REANNOTATION</scope>
    <source>
        <strain evidence="3">A17</strain>
        <strain evidence="5 6">cv. Jemalong A17</strain>
    </source>
</reference>
<evidence type="ECO:0000313" key="5">
    <source>
        <dbReference type="EnsemblPlants" id="KEH40976"/>
    </source>
</evidence>
<dbReference type="PANTHER" id="PTHR31147">
    <property type="entry name" value="ACYL TRANSFERASE 4"/>
    <property type="match status" value="1"/>
</dbReference>
<protein>
    <submittedName>
        <fullName evidence="3 4">Benzyl alcohol O-benzoyltransferase</fullName>
        <ecNumber evidence="4">2.3.1.196</ecNumber>
    </submittedName>
</protein>
<comment type="similarity">
    <text evidence="1">Belongs to the plant acyltransferase family.</text>
</comment>
<keyword evidence="4" id="KW-0012">Acyltransferase</keyword>
<evidence type="ECO:0000256" key="2">
    <source>
        <dbReference type="ARBA" id="ARBA00022679"/>
    </source>
</evidence>
<keyword evidence="6" id="KW-1185">Reference proteome</keyword>
<evidence type="ECO:0000313" key="3">
    <source>
        <dbReference type="EMBL" id="KEH40976.1"/>
    </source>
</evidence>
<dbReference type="EMBL" id="PSQE01000001">
    <property type="protein sequence ID" value="RHN78449.1"/>
    <property type="molecule type" value="Genomic_DNA"/>
</dbReference>
<reference evidence="4" key="5">
    <citation type="journal article" date="2018" name="Nat. Plants">
        <title>Whole-genome landscape of Medicago truncatula symbiotic genes.</title>
        <authorList>
            <person name="Pecrix Y."/>
            <person name="Gamas P."/>
            <person name="Carrere S."/>
        </authorList>
    </citation>
    <scope>NUCLEOTIDE SEQUENCE</scope>
    <source>
        <tissue evidence="4">Leaves</tissue>
    </source>
</reference>
<dbReference type="HOGENOM" id="CLU_014546_2_2_1"/>
<dbReference type="AlphaFoldDB" id="A0A072VH91"/>
<dbReference type="STRING" id="3880.A0A072VH91"/>
<organism evidence="3 6">
    <name type="scientific">Medicago truncatula</name>
    <name type="common">Barrel medic</name>
    <name type="synonym">Medicago tribuloides</name>
    <dbReference type="NCBI Taxonomy" id="3880"/>
    <lineage>
        <taxon>Eukaryota</taxon>
        <taxon>Viridiplantae</taxon>
        <taxon>Streptophyta</taxon>
        <taxon>Embryophyta</taxon>
        <taxon>Tracheophyta</taxon>
        <taxon>Spermatophyta</taxon>
        <taxon>Magnoliopsida</taxon>
        <taxon>eudicotyledons</taxon>
        <taxon>Gunneridae</taxon>
        <taxon>Pentapetalae</taxon>
        <taxon>rosids</taxon>
        <taxon>fabids</taxon>
        <taxon>Fabales</taxon>
        <taxon>Fabaceae</taxon>
        <taxon>Papilionoideae</taxon>
        <taxon>50 kb inversion clade</taxon>
        <taxon>NPAAA clade</taxon>
        <taxon>Hologalegina</taxon>
        <taxon>IRL clade</taxon>
        <taxon>Trifolieae</taxon>
        <taxon>Medicago</taxon>
    </lineage>
</organism>
<dbReference type="Proteomes" id="UP000265566">
    <property type="component" value="Chromosome 1"/>
</dbReference>